<keyword evidence="7 8" id="KW-0472">Membrane</keyword>
<dbReference type="SUPFAM" id="SSF161098">
    <property type="entry name" value="MetI-like"/>
    <property type="match status" value="1"/>
</dbReference>
<dbReference type="GO" id="GO:0043190">
    <property type="term" value="C:ATP-binding cassette (ABC) transporter complex"/>
    <property type="evidence" value="ECO:0007669"/>
    <property type="project" value="InterPro"/>
</dbReference>
<dbReference type="PANTHER" id="PTHR30614">
    <property type="entry name" value="MEMBRANE COMPONENT OF AMINO ACID ABC TRANSPORTER"/>
    <property type="match status" value="1"/>
</dbReference>
<evidence type="ECO:0000313" key="11">
    <source>
        <dbReference type="Proteomes" id="UP000216020"/>
    </source>
</evidence>
<dbReference type="GO" id="GO:0006865">
    <property type="term" value="P:amino acid transport"/>
    <property type="evidence" value="ECO:0007669"/>
    <property type="project" value="TreeGrafter"/>
</dbReference>
<sequence>MSYQWNWSIFLQPASGNATYLDWLLQGFRTTVEISIMAWILAFVLGSVLGVLRTMPSRLLRGVGTVYVDVLRNIPLIVQLFMWYYMVPNFLPESWRNWLFGLQPQTSAMITATLGLGVYTASRICEQVRAGIESLPSGMRNAALAMGMTQLQAYRYVLLPVTYRILLPPLTNEMTALVKNSSVAATVGVYDLFARVNQLNDYTNRPYESFLMVMACYLLINAVVMVMMNSLEYRLRLSGPFAVK</sequence>
<dbReference type="InterPro" id="IPR043429">
    <property type="entry name" value="ArtM/GltK/GlnP/TcyL/YhdX-like"/>
</dbReference>
<evidence type="ECO:0000313" key="10">
    <source>
        <dbReference type="EMBL" id="OZI31575.1"/>
    </source>
</evidence>
<evidence type="ECO:0000256" key="5">
    <source>
        <dbReference type="ARBA" id="ARBA00022692"/>
    </source>
</evidence>
<dbReference type="RefSeq" id="WP_094855982.1">
    <property type="nucleotide sequence ID" value="NZ_NEVM01000005.1"/>
</dbReference>
<feature type="transmembrane region" description="Helical" evidence="8">
    <location>
        <begin position="98"/>
        <end position="121"/>
    </location>
</feature>
<evidence type="ECO:0000256" key="6">
    <source>
        <dbReference type="ARBA" id="ARBA00022989"/>
    </source>
</evidence>
<dbReference type="InterPro" id="IPR010065">
    <property type="entry name" value="AA_ABC_transptr_permease_3TM"/>
</dbReference>
<evidence type="ECO:0000256" key="7">
    <source>
        <dbReference type="ARBA" id="ARBA00023136"/>
    </source>
</evidence>
<reference evidence="11" key="1">
    <citation type="submission" date="2017-05" db="EMBL/GenBank/DDBJ databases">
        <title>Complete and WGS of Bordetella genogroups.</title>
        <authorList>
            <person name="Spilker T."/>
            <person name="Lipuma J."/>
        </authorList>
    </citation>
    <scope>NUCLEOTIDE SEQUENCE [LARGE SCALE GENOMIC DNA]</scope>
    <source>
        <strain evidence="11">AU16122</strain>
    </source>
</reference>
<keyword evidence="3 8" id="KW-0813">Transport</keyword>
<evidence type="ECO:0000256" key="8">
    <source>
        <dbReference type="RuleBase" id="RU363032"/>
    </source>
</evidence>
<accession>A0A261S322</accession>
<dbReference type="Gene3D" id="1.10.3720.10">
    <property type="entry name" value="MetI-like"/>
    <property type="match status" value="1"/>
</dbReference>
<dbReference type="AlphaFoldDB" id="A0A261S322"/>
<organism evidence="10 11">
    <name type="scientific">Bordetella genomosp. 10</name>
    <dbReference type="NCBI Taxonomy" id="1416804"/>
    <lineage>
        <taxon>Bacteria</taxon>
        <taxon>Pseudomonadati</taxon>
        <taxon>Pseudomonadota</taxon>
        <taxon>Betaproteobacteria</taxon>
        <taxon>Burkholderiales</taxon>
        <taxon>Alcaligenaceae</taxon>
        <taxon>Bordetella</taxon>
    </lineage>
</organism>
<dbReference type="InterPro" id="IPR000515">
    <property type="entry name" value="MetI-like"/>
</dbReference>
<evidence type="ECO:0000256" key="4">
    <source>
        <dbReference type="ARBA" id="ARBA00022475"/>
    </source>
</evidence>
<name>A0A261S322_9BORD</name>
<dbReference type="OrthoDB" id="6534575at2"/>
<feature type="transmembrane region" description="Helical" evidence="8">
    <location>
        <begin position="34"/>
        <end position="52"/>
    </location>
</feature>
<feature type="domain" description="ABC transmembrane type-1" evidence="9">
    <location>
        <begin position="28"/>
        <end position="229"/>
    </location>
</feature>
<dbReference type="CDD" id="cd06261">
    <property type="entry name" value="TM_PBP2"/>
    <property type="match status" value="1"/>
</dbReference>
<evidence type="ECO:0000256" key="1">
    <source>
        <dbReference type="ARBA" id="ARBA00004429"/>
    </source>
</evidence>
<dbReference type="EMBL" id="NEVM01000005">
    <property type="protein sequence ID" value="OZI31575.1"/>
    <property type="molecule type" value="Genomic_DNA"/>
</dbReference>
<dbReference type="NCBIfam" id="TIGR01726">
    <property type="entry name" value="HEQRo_perm_3TM"/>
    <property type="match status" value="1"/>
</dbReference>
<keyword evidence="11" id="KW-1185">Reference proteome</keyword>
<feature type="transmembrane region" description="Helical" evidence="8">
    <location>
        <begin position="209"/>
        <end position="228"/>
    </location>
</feature>
<dbReference type="GO" id="GO:0022857">
    <property type="term" value="F:transmembrane transporter activity"/>
    <property type="evidence" value="ECO:0007669"/>
    <property type="project" value="InterPro"/>
</dbReference>
<comment type="similarity">
    <text evidence="2">Belongs to the binding-protein-dependent transport system permease family. HisMQ subfamily.</text>
</comment>
<proteinExistence type="inferred from homology"/>
<comment type="subcellular location">
    <subcellularLocation>
        <location evidence="1">Cell inner membrane</location>
        <topology evidence="1">Multi-pass membrane protein</topology>
    </subcellularLocation>
    <subcellularLocation>
        <location evidence="8">Cell membrane</location>
        <topology evidence="8">Multi-pass membrane protein</topology>
    </subcellularLocation>
</comment>
<keyword evidence="5 8" id="KW-0812">Transmembrane</keyword>
<dbReference type="InterPro" id="IPR035906">
    <property type="entry name" value="MetI-like_sf"/>
</dbReference>
<dbReference type="PROSITE" id="PS50928">
    <property type="entry name" value="ABC_TM1"/>
    <property type="match status" value="1"/>
</dbReference>
<evidence type="ECO:0000256" key="3">
    <source>
        <dbReference type="ARBA" id="ARBA00022448"/>
    </source>
</evidence>
<dbReference type="Proteomes" id="UP000216020">
    <property type="component" value="Unassembled WGS sequence"/>
</dbReference>
<dbReference type="PANTHER" id="PTHR30614:SF42">
    <property type="entry name" value="GLUTAMATE_ASPARTATE IMPORT PERMEASE PROTEIN GLTJ"/>
    <property type="match status" value="1"/>
</dbReference>
<evidence type="ECO:0000259" key="9">
    <source>
        <dbReference type="PROSITE" id="PS50928"/>
    </source>
</evidence>
<keyword evidence="6 8" id="KW-1133">Transmembrane helix</keyword>
<keyword evidence="4" id="KW-1003">Cell membrane</keyword>
<feature type="transmembrane region" description="Helical" evidence="8">
    <location>
        <begin position="64"/>
        <end position="86"/>
    </location>
</feature>
<evidence type="ECO:0000256" key="2">
    <source>
        <dbReference type="ARBA" id="ARBA00010072"/>
    </source>
</evidence>
<gene>
    <name evidence="10" type="ORF">CAL29_27175</name>
</gene>
<dbReference type="Pfam" id="PF00528">
    <property type="entry name" value="BPD_transp_1"/>
    <property type="match status" value="1"/>
</dbReference>
<comment type="caution">
    <text evidence="10">The sequence shown here is derived from an EMBL/GenBank/DDBJ whole genome shotgun (WGS) entry which is preliminary data.</text>
</comment>
<protein>
    <submittedName>
        <fullName evidence="10">Amino acid ABC transporter permease</fullName>
    </submittedName>
</protein>